<reference evidence="4 5" key="1">
    <citation type="submission" date="2018-09" db="EMBL/GenBank/DDBJ databases">
        <title>Genomic Encyclopedia of Archaeal and Bacterial Type Strains, Phase II (KMG-II): from individual species to whole genera.</title>
        <authorList>
            <person name="Goeker M."/>
        </authorList>
    </citation>
    <scope>NUCLEOTIDE SEQUENCE [LARGE SCALE GENOMIC DNA]</scope>
    <source>
        <strain evidence="4 5">DSM 26283</strain>
    </source>
</reference>
<evidence type="ECO:0000256" key="1">
    <source>
        <dbReference type="SAM" id="Phobius"/>
    </source>
</evidence>
<feature type="domain" description="CHAT" evidence="3">
    <location>
        <begin position="744"/>
        <end position="1039"/>
    </location>
</feature>
<dbReference type="PANTHER" id="PTHR10098">
    <property type="entry name" value="RAPSYN-RELATED"/>
    <property type="match status" value="1"/>
</dbReference>
<keyword evidence="1" id="KW-0472">Membrane</keyword>
<dbReference type="Gene3D" id="1.25.40.10">
    <property type="entry name" value="Tetratricopeptide repeat domain"/>
    <property type="match status" value="3"/>
</dbReference>
<dbReference type="SMART" id="SM00028">
    <property type="entry name" value="TPR"/>
    <property type="match status" value="6"/>
</dbReference>
<keyword evidence="5" id="KW-1185">Reference proteome</keyword>
<dbReference type="EMBL" id="RAQJ01000001">
    <property type="protein sequence ID" value="RKE98312.1"/>
    <property type="molecule type" value="Genomic_DNA"/>
</dbReference>
<protein>
    <submittedName>
        <fullName evidence="4">CHAT domain-containing protein</fullName>
    </submittedName>
</protein>
<organism evidence="4 5">
    <name type="scientific">Ichthyenterobacterium magnum</name>
    <dbReference type="NCBI Taxonomy" id="1230530"/>
    <lineage>
        <taxon>Bacteria</taxon>
        <taxon>Pseudomonadati</taxon>
        <taxon>Bacteroidota</taxon>
        <taxon>Flavobacteriia</taxon>
        <taxon>Flavobacteriales</taxon>
        <taxon>Flavobacteriaceae</taxon>
        <taxon>Ichthyenterobacterium</taxon>
    </lineage>
</organism>
<proteinExistence type="predicted"/>
<dbReference type="AlphaFoldDB" id="A0A420DVS0"/>
<dbReference type="PANTHER" id="PTHR10098:SF108">
    <property type="entry name" value="TETRATRICOPEPTIDE REPEAT PROTEIN 28"/>
    <property type="match status" value="1"/>
</dbReference>
<keyword evidence="2" id="KW-0732">Signal</keyword>
<name>A0A420DVS0_9FLAO</name>
<dbReference type="SUPFAM" id="SSF48452">
    <property type="entry name" value="TPR-like"/>
    <property type="match status" value="2"/>
</dbReference>
<comment type="caution">
    <text evidence="4">The sequence shown here is derived from an EMBL/GenBank/DDBJ whole genome shotgun (WGS) entry which is preliminary data.</text>
</comment>
<evidence type="ECO:0000313" key="5">
    <source>
        <dbReference type="Proteomes" id="UP000284892"/>
    </source>
</evidence>
<feature type="signal peptide" evidence="2">
    <location>
        <begin position="1"/>
        <end position="24"/>
    </location>
</feature>
<evidence type="ECO:0000256" key="2">
    <source>
        <dbReference type="SAM" id="SignalP"/>
    </source>
</evidence>
<feature type="transmembrane region" description="Helical" evidence="1">
    <location>
        <begin position="1051"/>
        <end position="1068"/>
    </location>
</feature>
<dbReference type="OrthoDB" id="9771112at2"/>
<evidence type="ECO:0000259" key="3">
    <source>
        <dbReference type="Pfam" id="PF12770"/>
    </source>
</evidence>
<accession>A0A420DVS0</accession>
<dbReference type="RefSeq" id="WP_120199533.1">
    <property type="nucleotide sequence ID" value="NZ_RAQJ01000001.1"/>
</dbReference>
<dbReference type="InterPro" id="IPR024983">
    <property type="entry name" value="CHAT_dom"/>
</dbReference>
<dbReference type="InterPro" id="IPR011990">
    <property type="entry name" value="TPR-like_helical_dom_sf"/>
</dbReference>
<gene>
    <name evidence="4" type="ORF">BXY80_0394</name>
</gene>
<dbReference type="InterPro" id="IPR019734">
    <property type="entry name" value="TPR_rpt"/>
</dbReference>
<keyword evidence="1" id="KW-1133">Transmembrane helix</keyword>
<dbReference type="Pfam" id="PF13181">
    <property type="entry name" value="TPR_8"/>
    <property type="match status" value="1"/>
</dbReference>
<dbReference type="Pfam" id="PF12770">
    <property type="entry name" value="CHAT"/>
    <property type="match status" value="1"/>
</dbReference>
<keyword evidence="1" id="KW-0812">Transmembrane</keyword>
<evidence type="ECO:0000313" key="4">
    <source>
        <dbReference type="EMBL" id="RKE98312.1"/>
    </source>
</evidence>
<dbReference type="Proteomes" id="UP000284892">
    <property type="component" value="Unassembled WGS sequence"/>
</dbReference>
<feature type="chain" id="PRO_5019074415" evidence="2">
    <location>
        <begin position="25"/>
        <end position="1074"/>
    </location>
</feature>
<sequence>MKKICYFKKVVLYLFISFNMTAFSQNDSISGLEYVKKLIETDALQEAQKELNTQIEYFKSQQNYDTLVSYIPLVGSFKLANGDSKIAIDKALVLVNNLKQQKNPTISTDALIQLSNIYFNARQANEVYKTCVEALELAMQIQPIDWFKISKIQYNLGTASLNLGQYNKGKEHLYKSKSILEQSSKKNLKQLYNTYNSIGRFQSSKTQIDSSTYYYKKALKMLSLMDSTEVNRDYWKAIVNNNISLNFQNTGNTDAAITYITDAIFNFQKFIDIAKDESKKLRAKRYRLSSIDNLGTFYDGIGEYNRAVELMTYSYHEKLKFLKKEDPNIVFSLVLLGHTNLKAQNYIKAAEYTDKALVLIHKTPINYSYIHSFTLTIRASIYEAMKDFEGAKKLYEDSEVLYRKNFDGNYSRDYLDALIEMSKFYAKTNDSKKAIELAMKGYLFAKKENFENNLTQFHQTLNLALVYLELENHEKALIYSEEALSFFKDKKLNPKSLSDSIQNEFNKPKALYINAKSRYILNTNKNKSFLKSILNDIEESITILERRKVTIKTPDDLNLLIQENNDLFNFAKQIRLDLYKKTNNETYLQDLIAIHESSIYNRIRSRLNLRNNITFSGLPKKVAARETFLKNKLNSSLNSSQNTIKNFIESTTQWHQFIDSLKQHFPKYYKMRYATIEEPLTNLQNNISTNTTIVRYLYIEDILYAFVVTKTNKSLVRLNTENLKESIEYLTKNQSDILKTSTKLHELYLKLWQPIVNLITTDKVILIPDGNLFNLSFETLTPSKISTFKDLATNSLLAKHSFSYNYSLFLLNSDNKKVNYSSDFIAFAPEFTSKMKHAYKITVTDSVSLDKTYLTLLPQPFSVDLAKKYSKIFKGSSFLNEKASKQIFTNEANEHKIIHIGTHAESNNISPELSRLIFAKNASSDDNSLYTYEIYNQNLNSNLAILTACETGKPTYQAGEGMISLAHAFNYAGSESILTSLWKIDEQSSTQLIKSFYDYIAKGLPKDIALKKAKLDYISTANGRIVAPQYWAGLVLIGDQSPIQINTNSNFIFWLFGVLIIILLMILIKKKRKT</sequence>